<protein>
    <submittedName>
        <fullName evidence="2">Tripartite-type tricarboxylate transporter receptor subunit TctC</fullName>
    </submittedName>
</protein>
<comment type="caution">
    <text evidence="2">The sequence shown here is derived from an EMBL/GenBank/DDBJ whole genome shotgun (WGS) entry which is preliminary data.</text>
</comment>
<dbReference type="SUPFAM" id="SSF53850">
    <property type="entry name" value="Periplasmic binding protein-like II"/>
    <property type="match status" value="1"/>
</dbReference>
<dbReference type="Proteomes" id="UP000575083">
    <property type="component" value="Unassembled WGS sequence"/>
</dbReference>
<dbReference type="Pfam" id="PF03401">
    <property type="entry name" value="TctC"/>
    <property type="match status" value="1"/>
</dbReference>
<gene>
    <name evidence="2" type="ORF">HNP48_003417</name>
</gene>
<reference evidence="2 3" key="1">
    <citation type="submission" date="2020-08" db="EMBL/GenBank/DDBJ databases">
        <title>Functional genomics of gut bacteria from endangered species of beetles.</title>
        <authorList>
            <person name="Carlos-Shanley C."/>
        </authorList>
    </citation>
    <scope>NUCLEOTIDE SEQUENCE [LARGE SCALE GENOMIC DNA]</scope>
    <source>
        <strain evidence="2 3">S00198</strain>
    </source>
</reference>
<keyword evidence="3" id="KW-1185">Reference proteome</keyword>
<comment type="similarity">
    <text evidence="1">Belongs to the UPF0065 (bug) family.</text>
</comment>
<dbReference type="PROSITE" id="PS51318">
    <property type="entry name" value="TAT"/>
    <property type="match status" value="1"/>
</dbReference>
<dbReference type="Gene3D" id="3.40.190.10">
    <property type="entry name" value="Periplasmic binding protein-like II"/>
    <property type="match status" value="1"/>
</dbReference>
<evidence type="ECO:0000256" key="1">
    <source>
        <dbReference type="ARBA" id="ARBA00006987"/>
    </source>
</evidence>
<dbReference type="Gene3D" id="3.40.190.150">
    <property type="entry name" value="Bordetella uptake gene, domain 1"/>
    <property type="match status" value="1"/>
</dbReference>
<proteinExistence type="inferred from homology"/>
<dbReference type="CDD" id="cd13578">
    <property type="entry name" value="PBP2_Bug27"/>
    <property type="match status" value="1"/>
</dbReference>
<dbReference type="PIRSF" id="PIRSF017082">
    <property type="entry name" value="YflP"/>
    <property type="match status" value="1"/>
</dbReference>
<dbReference type="PANTHER" id="PTHR42928:SF5">
    <property type="entry name" value="BLR1237 PROTEIN"/>
    <property type="match status" value="1"/>
</dbReference>
<sequence length="368" mass="38101">MAQQARSTHPAIAAKTRARSRRKAIAMAFTLSALGALAVATASALLLPRSAHAQQPAAAPAGAWPNKPVRIVVPFAPGGTTDILARALTPDLSRVFGQQFVVDNRAGAGGNVGAEIVAKAPADGYTLLMGTVGTHGINRALYAKLPYDPIKDFAPITLVAAVPNVMVMNVDKAKSLGITNVQDFMRVAKASPGKFNMASSGNGTSIHLAGELFKSMTGTFMLHLPYRGSGPALLDLVGGNADVMFDNLPSSMAQIKAGKLTALAVTSSQRSGALPDVPTVEQAGGPTLKGYEASSWFGLLAPAGTPPDMVNRIQQEVAKALASPAMKERLMAQGAIPGGNTPAEFAKHIDAEHKKWAQVVKASGAKVD</sequence>
<dbReference type="InterPro" id="IPR005064">
    <property type="entry name" value="BUG"/>
</dbReference>
<name>A0A7X0PF69_9BURK</name>
<dbReference type="EMBL" id="JACHLK010000006">
    <property type="protein sequence ID" value="MBB6560741.1"/>
    <property type="molecule type" value="Genomic_DNA"/>
</dbReference>
<evidence type="ECO:0000313" key="2">
    <source>
        <dbReference type="EMBL" id="MBB6560741.1"/>
    </source>
</evidence>
<keyword evidence="2" id="KW-0675">Receptor</keyword>
<organism evidence="2 3">
    <name type="scientific">Acidovorax soli</name>
    <dbReference type="NCBI Taxonomy" id="592050"/>
    <lineage>
        <taxon>Bacteria</taxon>
        <taxon>Pseudomonadati</taxon>
        <taxon>Pseudomonadota</taxon>
        <taxon>Betaproteobacteria</taxon>
        <taxon>Burkholderiales</taxon>
        <taxon>Comamonadaceae</taxon>
        <taxon>Acidovorax</taxon>
    </lineage>
</organism>
<dbReference type="AlphaFoldDB" id="A0A7X0PF69"/>
<dbReference type="InterPro" id="IPR042100">
    <property type="entry name" value="Bug_dom1"/>
</dbReference>
<dbReference type="PANTHER" id="PTHR42928">
    <property type="entry name" value="TRICARBOXYLATE-BINDING PROTEIN"/>
    <property type="match status" value="1"/>
</dbReference>
<dbReference type="InterPro" id="IPR006311">
    <property type="entry name" value="TAT_signal"/>
</dbReference>
<evidence type="ECO:0000313" key="3">
    <source>
        <dbReference type="Proteomes" id="UP000575083"/>
    </source>
</evidence>
<accession>A0A7X0PF69</accession>